<dbReference type="VEuPathDB" id="AmoebaDB:EHI7A_124000"/>
<name>A0A5K1UB59_ENTHI</name>
<dbReference type="VEuPathDB" id="AmoebaDB:KM1_201350"/>
<sequence>MSIPVDDRVEACDISDLNVKDLSSYFIDLDGIEELCEDLKNLYEKEQCSTLGDEKYLRILEKEAELVEDIAITSMNFVRDYGKILTVMRHCSHKQRDETKPKKNN</sequence>
<dbReference type="AlphaFoldDB" id="A0A5K1UB59"/>
<comment type="caution">
    <text evidence="1">The sequence shown here is derived from an EMBL/GenBank/DDBJ whole genome shotgun (WGS) entry which is preliminary data.</text>
</comment>
<gene>
    <name evidence="1" type="ORF">CL6EHI_091680</name>
</gene>
<accession>A0A5K1UB59</accession>
<dbReference type="VEuPathDB" id="AmoebaDB:EHI8A_145780"/>
<dbReference type="Proteomes" id="UP000078387">
    <property type="component" value="Unassembled WGS sequence"/>
</dbReference>
<protein>
    <submittedName>
        <fullName evidence="1">Uncharacterized protein</fullName>
    </submittedName>
</protein>
<dbReference type="OMA" id="YKKEQCS"/>
<dbReference type="EMBL" id="BDEQ01000001">
    <property type="protein sequence ID" value="GAT98716.1"/>
    <property type="molecule type" value="Genomic_DNA"/>
</dbReference>
<proteinExistence type="predicted"/>
<reference evidence="1 2" key="1">
    <citation type="submission" date="2016-05" db="EMBL/GenBank/DDBJ databases">
        <title>First whole genome sequencing of Entamoeba histolytica HM1:IMSS-clone-6.</title>
        <authorList>
            <person name="Mukherjee Avik.K."/>
            <person name="Izumyama S."/>
            <person name="Nakada-Tsukui K."/>
            <person name="Nozaki T."/>
        </authorList>
    </citation>
    <scope>NUCLEOTIDE SEQUENCE [LARGE SCALE GENOMIC DNA]</scope>
    <source>
        <strain evidence="1 2">HM1:IMSS clone 6</strain>
    </source>
</reference>
<dbReference type="VEuPathDB" id="AmoebaDB:EHI5A_166620"/>
<evidence type="ECO:0000313" key="2">
    <source>
        <dbReference type="Proteomes" id="UP000078387"/>
    </source>
</evidence>
<dbReference type="VEuPathDB" id="AmoebaDB:EHI_091680"/>
<evidence type="ECO:0000313" key="1">
    <source>
        <dbReference type="EMBL" id="GAT98716.1"/>
    </source>
</evidence>
<organism evidence="1 2">
    <name type="scientific">Entamoeba histolytica</name>
    <dbReference type="NCBI Taxonomy" id="5759"/>
    <lineage>
        <taxon>Eukaryota</taxon>
        <taxon>Amoebozoa</taxon>
        <taxon>Evosea</taxon>
        <taxon>Archamoebae</taxon>
        <taxon>Mastigamoebida</taxon>
        <taxon>Entamoebidae</taxon>
        <taxon>Entamoeba</taxon>
    </lineage>
</organism>